<gene>
    <name evidence="14" type="ORF">ACFQDL_26260</name>
</gene>
<protein>
    <submittedName>
        <fullName evidence="14">Cache domain-containing protein</fullName>
    </submittedName>
</protein>
<dbReference type="SUPFAM" id="SSF55785">
    <property type="entry name" value="PYP-like sensor domain (PAS domain)"/>
    <property type="match status" value="1"/>
</dbReference>
<feature type="transmembrane region" description="Helical" evidence="12">
    <location>
        <begin position="21"/>
        <end position="43"/>
    </location>
</feature>
<keyword evidence="10" id="KW-0902">Two-component regulatory system</keyword>
<accession>A0ABW2A705</accession>
<evidence type="ECO:0000256" key="8">
    <source>
        <dbReference type="ARBA" id="ARBA00022840"/>
    </source>
</evidence>
<dbReference type="PROSITE" id="PS50112">
    <property type="entry name" value="PAS"/>
    <property type="match status" value="1"/>
</dbReference>
<name>A0ABW2A705_9GAMM</name>
<dbReference type="Pfam" id="PF02743">
    <property type="entry name" value="dCache_1"/>
    <property type="match status" value="1"/>
</dbReference>
<dbReference type="InterPro" id="IPR029151">
    <property type="entry name" value="Sensor-like_sf"/>
</dbReference>
<evidence type="ECO:0000256" key="4">
    <source>
        <dbReference type="ARBA" id="ARBA00022679"/>
    </source>
</evidence>
<keyword evidence="15" id="KW-1185">Reference proteome</keyword>
<dbReference type="SUPFAM" id="SSF103190">
    <property type="entry name" value="Sensory domain-like"/>
    <property type="match status" value="1"/>
</dbReference>
<feature type="domain" description="PAS" evidence="13">
    <location>
        <begin position="328"/>
        <end position="383"/>
    </location>
</feature>
<keyword evidence="8" id="KW-0067">ATP-binding</keyword>
<keyword evidence="9 12" id="KW-1133">Transmembrane helix</keyword>
<proteinExistence type="predicted"/>
<keyword evidence="11 12" id="KW-0472">Membrane</keyword>
<evidence type="ECO:0000256" key="5">
    <source>
        <dbReference type="ARBA" id="ARBA00022692"/>
    </source>
</evidence>
<evidence type="ECO:0000313" key="15">
    <source>
        <dbReference type="Proteomes" id="UP001596422"/>
    </source>
</evidence>
<keyword evidence="3" id="KW-0597">Phosphoprotein</keyword>
<evidence type="ECO:0000256" key="12">
    <source>
        <dbReference type="SAM" id="Phobius"/>
    </source>
</evidence>
<sequence>MALPGSSGRRTTRRPGRHRGSASLLALVPVVLAVLLLALFAAYRARDWTLQQLQQQGSEALLERVGEIRQWLDGYDYLPFLLTQNRDVPRLLLYPNQEMGVRVSRYLEQTNLVAGSTALFILDADGRAVAYSHWRDQQDFYLRNHGRRDYFLDARRGEQGRRFALAEGSLSPAFYLSAPIYDQQRFIGAAVVRLNLQLLQHRLGPGLPWLLGSGDGSLIAASEPDWVGRERAELAQDEQVRTLLNGTEIHIWPQLFEGHRLAQTVALDDLGWSLTVFQDRRAAARNARAVGLVTLGGGIALGLLLLLLRERRLKQRSQQETRRALERSEQQQRDIIDTAQVGLITVDAGGLMGFLNGTALKQFGLSSSLALQQPLRRLFLEPEADGPCNWR</sequence>
<evidence type="ECO:0000256" key="6">
    <source>
        <dbReference type="ARBA" id="ARBA00022741"/>
    </source>
</evidence>
<feature type="transmembrane region" description="Helical" evidence="12">
    <location>
        <begin position="289"/>
        <end position="308"/>
    </location>
</feature>
<evidence type="ECO:0000259" key="13">
    <source>
        <dbReference type="PROSITE" id="PS50112"/>
    </source>
</evidence>
<reference evidence="15" key="1">
    <citation type="journal article" date="2019" name="Int. J. Syst. Evol. Microbiol.">
        <title>The Global Catalogue of Microorganisms (GCM) 10K type strain sequencing project: providing services to taxonomists for standard genome sequencing and annotation.</title>
        <authorList>
            <consortium name="The Broad Institute Genomics Platform"/>
            <consortium name="The Broad Institute Genome Sequencing Center for Infectious Disease"/>
            <person name="Wu L."/>
            <person name="Ma J."/>
        </authorList>
    </citation>
    <scope>NUCLEOTIDE SEQUENCE [LARGE SCALE GENOMIC DNA]</scope>
    <source>
        <strain evidence="15">NBRC 111756</strain>
    </source>
</reference>
<dbReference type="Gene3D" id="3.30.450.20">
    <property type="entry name" value="PAS domain"/>
    <property type="match status" value="2"/>
</dbReference>
<evidence type="ECO:0000313" key="14">
    <source>
        <dbReference type="EMBL" id="MFC6673200.1"/>
    </source>
</evidence>
<dbReference type="Proteomes" id="UP001596422">
    <property type="component" value="Unassembled WGS sequence"/>
</dbReference>
<evidence type="ECO:0000256" key="9">
    <source>
        <dbReference type="ARBA" id="ARBA00022989"/>
    </source>
</evidence>
<comment type="subcellular location">
    <subcellularLocation>
        <location evidence="1">Cell membrane</location>
        <topology evidence="1">Multi-pass membrane protein</topology>
    </subcellularLocation>
</comment>
<evidence type="ECO:0000256" key="1">
    <source>
        <dbReference type="ARBA" id="ARBA00004651"/>
    </source>
</evidence>
<evidence type="ECO:0000256" key="10">
    <source>
        <dbReference type="ARBA" id="ARBA00023012"/>
    </source>
</evidence>
<keyword evidence="4" id="KW-0808">Transferase</keyword>
<evidence type="ECO:0000256" key="11">
    <source>
        <dbReference type="ARBA" id="ARBA00023136"/>
    </source>
</evidence>
<keyword evidence="2" id="KW-1003">Cell membrane</keyword>
<comment type="caution">
    <text evidence="14">The sequence shown here is derived from an EMBL/GenBank/DDBJ whole genome shotgun (WGS) entry which is preliminary data.</text>
</comment>
<dbReference type="EMBL" id="JBHSWE010000001">
    <property type="protein sequence ID" value="MFC6673200.1"/>
    <property type="molecule type" value="Genomic_DNA"/>
</dbReference>
<evidence type="ECO:0000256" key="2">
    <source>
        <dbReference type="ARBA" id="ARBA00022475"/>
    </source>
</evidence>
<dbReference type="InterPro" id="IPR035965">
    <property type="entry name" value="PAS-like_dom_sf"/>
</dbReference>
<dbReference type="InterPro" id="IPR000014">
    <property type="entry name" value="PAS"/>
</dbReference>
<evidence type="ECO:0000256" key="7">
    <source>
        <dbReference type="ARBA" id="ARBA00022777"/>
    </source>
</evidence>
<keyword evidence="7" id="KW-0418">Kinase</keyword>
<dbReference type="RefSeq" id="WP_379911582.1">
    <property type="nucleotide sequence ID" value="NZ_JBHSWE010000001.1"/>
</dbReference>
<evidence type="ECO:0000256" key="3">
    <source>
        <dbReference type="ARBA" id="ARBA00022553"/>
    </source>
</evidence>
<organism evidence="14 15">
    <name type="scientific">Marinobacterium aestuariivivens</name>
    <dbReference type="NCBI Taxonomy" id="1698799"/>
    <lineage>
        <taxon>Bacteria</taxon>
        <taxon>Pseudomonadati</taxon>
        <taxon>Pseudomonadota</taxon>
        <taxon>Gammaproteobacteria</taxon>
        <taxon>Oceanospirillales</taxon>
        <taxon>Oceanospirillaceae</taxon>
        <taxon>Marinobacterium</taxon>
    </lineage>
</organism>
<keyword evidence="6" id="KW-0547">Nucleotide-binding</keyword>
<dbReference type="InterPro" id="IPR033479">
    <property type="entry name" value="dCache_1"/>
</dbReference>
<keyword evidence="5 12" id="KW-0812">Transmembrane</keyword>